<dbReference type="PRINTS" id="PR00069">
    <property type="entry name" value="ALDKETRDTASE"/>
</dbReference>
<feature type="site" description="Lowers pKa of active site Tyr" evidence="6">
    <location>
        <position position="76"/>
    </location>
</feature>
<dbReference type="PIRSF" id="PIRSF000097">
    <property type="entry name" value="AKR"/>
    <property type="match status" value="1"/>
</dbReference>
<dbReference type="CDD" id="cd19120">
    <property type="entry name" value="AKR_AKR3C2-3"/>
    <property type="match status" value="1"/>
</dbReference>
<dbReference type="PANTHER" id="PTHR43827:SF3">
    <property type="entry name" value="NADP-DEPENDENT OXIDOREDUCTASE DOMAIN-CONTAINING PROTEIN"/>
    <property type="match status" value="1"/>
</dbReference>
<feature type="active site" description="Proton donor" evidence="4">
    <location>
        <position position="51"/>
    </location>
</feature>
<keyword evidence="7" id="KW-1133">Transmembrane helix</keyword>
<evidence type="ECO:0000256" key="3">
    <source>
        <dbReference type="ARBA" id="ARBA00023002"/>
    </source>
</evidence>
<dbReference type="Proteomes" id="UP000242287">
    <property type="component" value="Unassembled WGS sequence"/>
</dbReference>
<dbReference type="Gene3D" id="3.20.20.100">
    <property type="entry name" value="NADP-dependent oxidoreductase domain"/>
    <property type="match status" value="1"/>
</dbReference>
<feature type="domain" description="NADP-dependent oxidoreductase" evidence="8">
    <location>
        <begin position="203"/>
        <end position="262"/>
    </location>
</feature>
<evidence type="ECO:0000256" key="7">
    <source>
        <dbReference type="SAM" id="Phobius"/>
    </source>
</evidence>
<reference evidence="9 10" key="1">
    <citation type="submission" date="2014-02" db="EMBL/GenBank/DDBJ databases">
        <title>Transposable element dynamics among asymbiotic and ectomycorrhizal Amanita fungi.</title>
        <authorList>
            <consortium name="DOE Joint Genome Institute"/>
            <person name="Hess J."/>
            <person name="Skrede I."/>
            <person name="Wolfe B."/>
            <person name="LaButti K."/>
            <person name="Ohm R.A."/>
            <person name="Grigoriev I.V."/>
            <person name="Pringle A."/>
        </authorList>
    </citation>
    <scope>NUCLEOTIDE SEQUENCE [LARGE SCALE GENOMIC DNA]</scope>
    <source>
        <strain evidence="9 10">SKay4041</strain>
    </source>
</reference>
<dbReference type="FunFam" id="3.20.20.100:FF:000002">
    <property type="entry name" value="2,5-diketo-D-gluconic acid reductase A"/>
    <property type="match status" value="1"/>
</dbReference>
<evidence type="ECO:0000259" key="8">
    <source>
        <dbReference type="Pfam" id="PF00248"/>
    </source>
</evidence>
<dbReference type="EMBL" id="KZ302015">
    <property type="protein sequence ID" value="PFH49972.1"/>
    <property type="molecule type" value="Genomic_DNA"/>
</dbReference>
<dbReference type="GO" id="GO:0016652">
    <property type="term" value="F:oxidoreductase activity, acting on NAD(P)H as acceptor"/>
    <property type="evidence" value="ECO:0007669"/>
    <property type="project" value="InterPro"/>
</dbReference>
<keyword evidence="2" id="KW-0521">NADP</keyword>
<gene>
    <name evidence="9" type="ORF">AMATHDRAFT_62141</name>
</gene>
<dbReference type="PANTHER" id="PTHR43827">
    <property type="entry name" value="2,5-DIKETO-D-GLUCONIC ACID REDUCTASE"/>
    <property type="match status" value="1"/>
</dbReference>
<evidence type="ECO:0000256" key="6">
    <source>
        <dbReference type="PIRSR" id="PIRSR000097-3"/>
    </source>
</evidence>
<dbReference type="InterPro" id="IPR018170">
    <property type="entry name" value="Aldo/ket_reductase_CS"/>
</dbReference>
<keyword evidence="3" id="KW-0560">Oxidoreductase</keyword>
<evidence type="ECO:0000256" key="5">
    <source>
        <dbReference type="PIRSR" id="PIRSR000097-2"/>
    </source>
</evidence>
<proteinExistence type="inferred from homology"/>
<evidence type="ECO:0000313" key="10">
    <source>
        <dbReference type="Proteomes" id="UP000242287"/>
    </source>
</evidence>
<dbReference type="OrthoDB" id="416253at2759"/>
<dbReference type="GO" id="GO:0016616">
    <property type="term" value="F:oxidoreductase activity, acting on the CH-OH group of donors, NAD or NADP as acceptor"/>
    <property type="evidence" value="ECO:0007669"/>
    <property type="project" value="UniProtKB-ARBA"/>
</dbReference>
<keyword evidence="7" id="KW-0812">Transmembrane</keyword>
<evidence type="ECO:0000256" key="4">
    <source>
        <dbReference type="PIRSR" id="PIRSR000097-1"/>
    </source>
</evidence>
<feature type="transmembrane region" description="Helical" evidence="7">
    <location>
        <begin position="280"/>
        <end position="298"/>
    </location>
</feature>
<organism evidence="9 10">
    <name type="scientific">Amanita thiersii Skay4041</name>
    <dbReference type="NCBI Taxonomy" id="703135"/>
    <lineage>
        <taxon>Eukaryota</taxon>
        <taxon>Fungi</taxon>
        <taxon>Dikarya</taxon>
        <taxon>Basidiomycota</taxon>
        <taxon>Agaricomycotina</taxon>
        <taxon>Agaricomycetes</taxon>
        <taxon>Agaricomycetidae</taxon>
        <taxon>Agaricales</taxon>
        <taxon>Pluteineae</taxon>
        <taxon>Amanitaceae</taxon>
        <taxon>Amanita</taxon>
    </lineage>
</organism>
<feature type="domain" description="NADP-dependent oxidoreductase" evidence="8">
    <location>
        <begin position="21"/>
        <end position="187"/>
    </location>
</feature>
<evidence type="ECO:0000256" key="2">
    <source>
        <dbReference type="ARBA" id="ARBA00022857"/>
    </source>
</evidence>
<name>A0A2A9NQL0_9AGAR</name>
<dbReference type="InterPro" id="IPR023210">
    <property type="entry name" value="NADP_OxRdtase_dom"/>
</dbReference>
<evidence type="ECO:0000256" key="1">
    <source>
        <dbReference type="ARBA" id="ARBA00007905"/>
    </source>
</evidence>
<dbReference type="InterPro" id="IPR020471">
    <property type="entry name" value="AKR"/>
</dbReference>
<dbReference type="STRING" id="703135.A0A2A9NQL0"/>
<comment type="similarity">
    <text evidence="1">Belongs to the aldo/keto reductase family.</text>
</comment>
<keyword evidence="10" id="KW-1185">Reference proteome</keyword>
<protein>
    <recommendedName>
        <fullName evidence="8">NADP-dependent oxidoreductase domain-containing protein</fullName>
    </recommendedName>
</protein>
<dbReference type="Pfam" id="PF00248">
    <property type="entry name" value="Aldo_ket_red"/>
    <property type="match status" value="2"/>
</dbReference>
<dbReference type="SUPFAM" id="SSF51430">
    <property type="entry name" value="NAD(P)-linked oxidoreductase"/>
    <property type="match status" value="1"/>
</dbReference>
<accession>A0A2A9NQL0</accession>
<dbReference type="AlphaFoldDB" id="A0A2A9NQL0"/>
<evidence type="ECO:0000313" key="9">
    <source>
        <dbReference type="EMBL" id="PFH49972.1"/>
    </source>
</evidence>
<feature type="binding site" evidence="5">
    <location>
        <position position="104"/>
    </location>
    <ligand>
        <name>substrate</name>
    </ligand>
</feature>
<sequence>MPFGSVALNDGYSIPAIAYGTGSTMKGRDVTEYVEQALESGFSHIDTAQVYGTEESTGKAIKESGLHRSDLFVTSKYLRGDIQQVIRDSLSKLGLEYLDLYLIHSPQFIHNMQETWTEFEKIKETGLSRSIGVSNFNVEHLESLIKVARIKPSVNQILLHPYNYKEMKPVLQFAKKNNIVIEAYSTLTPITKFPGGPVDEPVFSAAARRRGVKPSQILLAWARAKGAVVVTTSRSKQHLQEYLSSADIKPLTDEEIAAIDAAGEKNPESSISQSKQLKEIAGIILRIVLLFIMTFILFRQWI</sequence>
<dbReference type="InterPro" id="IPR036812">
    <property type="entry name" value="NAD(P)_OxRdtase_dom_sf"/>
</dbReference>
<dbReference type="PROSITE" id="PS00062">
    <property type="entry name" value="ALDOKETO_REDUCTASE_2"/>
    <property type="match status" value="1"/>
</dbReference>
<dbReference type="InterPro" id="IPR044494">
    <property type="entry name" value="AKR3C2/3"/>
</dbReference>
<keyword evidence="7" id="KW-0472">Membrane</keyword>